<evidence type="ECO:0000313" key="4">
    <source>
        <dbReference type="Proteomes" id="UP001347796"/>
    </source>
</evidence>
<feature type="compositionally biased region" description="Low complexity" evidence="1">
    <location>
        <begin position="776"/>
        <end position="797"/>
    </location>
</feature>
<proteinExistence type="predicted"/>
<feature type="domain" description="SPRY" evidence="2">
    <location>
        <begin position="49"/>
        <end position="159"/>
    </location>
</feature>
<comment type="caution">
    <text evidence="3">The sequence shown here is derived from an EMBL/GenBank/DDBJ whole genome shotgun (WGS) entry which is preliminary data.</text>
</comment>
<dbReference type="Gene3D" id="2.60.120.920">
    <property type="match status" value="2"/>
</dbReference>
<evidence type="ECO:0000259" key="2">
    <source>
        <dbReference type="Pfam" id="PF00622"/>
    </source>
</evidence>
<protein>
    <recommendedName>
        <fullName evidence="2">SPRY domain-containing protein</fullName>
    </recommendedName>
</protein>
<evidence type="ECO:0000256" key="1">
    <source>
        <dbReference type="SAM" id="MobiDB-lite"/>
    </source>
</evidence>
<dbReference type="InterPro" id="IPR003877">
    <property type="entry name" value="SPRY_dom"/>
</dbReference>
<dbReference type="InterPro" id="IPR043136">
    <property type="entry name" value="B30.2/SPRY_sf"/>
</dbReference>
<feature type="compositionally biased region" description="Basic and acidic residues" evidence="1">
    <location>
        <begin position="766"/>
        <end position="775"/>
    </location>
</feature>
<evidence type="ECO:0000313" key="3">
    <source>
        <dbReference type="EMBL" id="KAK6169932.1"/>
    </source>
</evidence>
<dbReference type="AlphaFoldDB" id="A0AAN8P3W4"/>
<sequence>MTLYRCAGDIVFDDSVPHSGQISSVILKNLSETCNFLQYLKPLSYDHPYFCAQIRSLANNSKITLGIAGPDISEGTHPGNWNNTVGYHSDSGRCYTSHREIANTKGEGFGIGDIFGVQVTHFGSSKCTVVFSKNGRPVATRFLFESDPNNLLPTISLENGPVDLGLMWPDAVSDVPVFNMTDMNHWITSSDVIYDTCTNMFIIKSVEEEVTIQSPVPLSPALSHFEVIIRECSDKGVVPSIAISSCSPIKPAPTNNLLRDYLRWNANDGYLKVGHRLGWGICYLPYEKEKDDFDPLCQQLVICYVTINTMIAHKQIILQPEGGFYPLVILKNTASKASIDVTSNPCPVVKMNDMENHLLDATEALSNDQMTRDIPRSMFRTSESIDIEVRQDMCRLTLPANMMGIHAIQFLKPLTVVQSNFFIELQCLNEDSFIGIGVADNNLPLKKQPGKVKNSVGWLSRDGKLYFNGRNDSYVTGERYFAGDTAEVRLEYVGKNTSVVVFNKNNRTVGCRYLNQSNHSKFLPTVSLCGNGYKVVVDVCWQNQNTAPPKPAIDNLENWCLPPGSVIDYNKDIIHVRHHSSPVAIQSPVSLNQEFNHFEIVMPHTSSISTVLPIIGLTTPSPFDPPSVSNFKQDIIRFSGFNNVDKSVKEGDRVGWGLLYLDTSIDVSDEQLVICYLTINRDVQLARVIYQPDGGFYPIVILPPALNMIQLDFSATIIREHPFTNDMLELMIAEALQLLEKEDELLAQGADIEPLNLFRSLQDLETKSKSPEHTSKSILKSDSSSLSNGLSAQTKSQESTKKKKKKSKHKRSHSKGSIHKDEVQSKSCNIL</sequence>
<feature type="compositionally biased region" description="Basic residues" evidence="1">
    <location>
        <begin position="801"/>
        <end position="817"/>
    </location>
</feature>
<organism evidence="3 4">
    <name type="scientific">Patella caerulea</name>
    <name type="common">Rayed Mediterranean limpet</name>
    <dbReference type="NCBI Taxonomy" id="87958"/>
    <lineage>
        <taxon>Eukaryota</taxon>
        <taxon>Metazoa</taxon>
        <taxon>Spiralia</taxon>
        <taxon>Lophotrochozoa</taxon>
        <taxon>Mollusca</taxon>
        <taxon>Gastropoda</taxon>
        <taxon>Patellogastropoda</taxon>
        <taxon>Patelloidea</taxon>
        <taxon>Patellidae</taxon>
        <taxon>Patella</taxon>
    </lineage>
</organism>
<feature type="region of interest" description="Disordered" evidence="1">
    <location>
        <begin position="766"/>
        <end position="831"/>
    </location>
</feature>
<dbReference type="Pfam" id="PF00622">
    <property type="entry name" value="SPRY"/>
    <property type="match status" value="1"/>
</dbReference>
<keyword evidence="4" id="KW-1185">Reference proteome</keyword>
<dbReference type="EMBL" id="JAZGQO010000014">
    <property type="protein sequence ID" value="KAK6169932.1"/>
    <property type="molecule type" value="Genomic_DNA"/>
</dbReference>
<dbReference type="CDD" id="cd12885">
    <property type="entry name" value="SPRY_RanBP_like"/>
    <property type="match status" value="1"/>
</dbReference>
<name>A0AAN8P3W4_PATCE</name>
<dbReference type="InterPro" id="IPR044736">
    <property type="entry name" value="Gid1/RanBPM/SPLA_SPRY"/>
</dbReference>
<dbReference type="Proteomes" id="UP001347796">
    <property type="component" value="Unassembled WGS sequence"/>
</dbReference>
<gene>
    <name evidence="3" type="ORF">SNE40_018449</name>
</gene>
<accession>A0AAN8P3W4</accession>
<reference evidence="3 4" key="1">
    <citation type="submission" date="2024-01" db="EMBL/GenBank/DDBJ databases">
        <title>The genome of the rayed Mediterranean limpet Patella caerulea (Linnaeus, 1758).</title>
        <authorList>
            <person name="Anh-Thu Weber A."/>
            <person name="Halstead-Nussloch G."/>
        </authorList>
    </citation>
    <scope>NUCLEOTIDE SEQUENCE [LARGE SCALE GENOMIC DNA]</scope>
    <source>
        <strain evidence="3">AATW-2023a</strain>
        <tissue evidence="3">Whole specimen</tissue>
    </source>
</reference>